<dbReference type="AlphaFoldDB" id="A0A5B6TMR0"/>
<gene>
    <name evidence="2" type="ORF">FOA19_09825</name>
</gene>
<dbReference type="RefSeq" id="WP_149090666.1">
    <property type="nucleotide sequence ID" value="NZ_VKKY01000002.1"/>
</dbReference>
<name>A0A5B6TMR0_9BACT</name>
<dbReference type="EMBL" id="VKKY01000002">
    <property type="protein sequence ID" value="KAA3437603.1"/>
    <property type="molecule type" value="Genomic_DNA"/>
</dbReference>
<dbReference type="Proteomes" id="UP000324133">
    <property type="component" value="Unassembled WGS sequence"/>
</dbReference>
<feature type="region of interest" description="Disordered" evidence="1">
    <location>
        <begin position="22"/>
        <end position="63"/>
    </location>
</feature>
<dbReference type="OrthoDB" id="1363156at2"/>
<accession>A0A5B6TMR0</accession>
<protein>
    <submittedName>
        <fullName evidence="2">Uncharacterized protein</fullName>
    </submittedName>
</protein>
<dbReference type="PROSITE" id="PS51257">
    <property type="entry name" value="PROKAR_LIPOPROTEIN"/>
    <property type="match status" value="1"/>
</dbReference>
<feature type="compositionally biased region" description="Acidic residues" evidence="1">
    <location>
        <begin position="38"/>
        <end position="49"/>
    </location>
</feature>
<evidence type="ECO:0000313" key="2">
    <source>
        <dbReference type="EMBL" id="KAA3437603.1"/>
    </source>
</evidence>
<proteinExistence type="predicted"/>
<comment type="caution">
    <text evidence="2">The sequence shown here is derived from an EMBL/GenBank/DDBJ whole genome shotgun (WGS) entry which is preliminary data.</text>
</comment>
<organism evidence="2 3">
    <name type="scientific">Rufibacter hautae</name>
    <dbReference type="NCBI Taxonomy" id="2595005"/>
    <lineage>
        <taxon>Bacteria</taxon>
        <taxon>Pseudomonadati</taxon>
        <taxon>Bacteroidota</taxon>
        <taxon>Cytophagia</taxon>
        <taxon>Cytophagales</taxon>
        <taxon>Hymenobacteraceae</taxon>
        <taxon>Rufibacter</taxon>
    </lineage>
</organism>
<reference evidence="2 3" key="1">
    <citation type="submission" date="2019-07" db="EMBL/GenBank/DDBJ databases">
        <title>Rufibacter sp. nov., isolated from lake sediment.</title>
        <authorList>
            <person name="Qu J.-H."/>
        </authorList>
    </citation>
    <scope>NUCLEOTIDE SEQUENCE [LARGE SCALE GENOMIC DNA]</scope>
    <source>
        <strain evidence="2 3">NBS58-1</strain>
    </source>
</reference>
<keyword evidence="3" id="KW-1185">Reference proteome</keyword>
<evidence type="ECO:0000256" key="1">
    <source>
        <dbReference type="SAM" id="MobiDB-lite"/>
    </source>
</evidence>
<evidence type="ECO:0000313" key="3">
    <source>
        <dbReference type="Proteomes" id="UP000324133"/>
    </source>
</evidence>
<sequence>MKKIYSIILFVSVLATISSCSSKSKKSSNDYEYNVSGVDEDGDDVDGEVEVTKEGGSGTITDEYGNEKEVDVEWTGKGELEATDEDGETYELEVE</sequence>